<dbReference type="Pfam" id="PF05553">
    <property type="entry name" value="DUF761"/>
    <property type="match status" value="1"/>
</dbReference>
<evidence type="ECO:0000313" key="3">
    <source>
        <dbReference type="Proteomes" id="UP001054252"/>
    </source>
</evidence>
<keyword evidence="3" id="KW-1185">Reference proteome</keyword>
<dbReference type="PANTHER" id="PTHR33098">
    <property type="entry name" value="COTTON FIBER (DUF761)"/>
    <property type="match status" value="1"/>
</dbReference>
<organism evidence="2 3">
    <name type="scientific">Rubroshorea leprosula</name>
    <dbReference type="NCBI Taxonomy" id="152421"/>
    <lineage>
        <taxon>Eukaryota</taxon>
        <taxon>Viridiplantae</taxon>
        <taxon>Streptophyta</taxon>
        <taxon>Embryophyta</taxon>
        <taxon>Tracheophyta</taxon>
        <taxon>Spermatophyta</taxon>
        <taxon>Magnoliopsida</taxon>
        <taxon>eudicotyledons</taxon>
        <taxon>Gunneridae</taxon>
        <taxon>Pentapetalae</taxon>
        <taxon>rosids</taxon>
        <taxon>malvids</taxon>
        <taxon>Malvales</taxon>
        <taxon>Dipterocarpaceae</taxon>
        <taxon>Rubroshorea</taxon>
    </lineage>
</organism>
<evidence type="ECO:0000256" key="1">
    <source>
        <dbReference type="SAM" id="MobiDB-lite"/>
    </source>
</evidence>
<sequence length="225" mass="25776">MPVPKIPADPNPALRKQREAVEAGDFLEDKNVVVEDLNGDDLVTSKSEWNPLRRMDSSEIPMEILSPAEKPLVSARFGHRKLVNKASTEGFRSLGVAKPKRHETMENTWKMITEKKAMPLSRHLKKSETFKETWENQVNVDPLAEPSPVVKKLETFKDRTNFQLSPAQGSSSPASVLKLRKEPSLSQDELNRRVEAFIKKFNEEMRLQRQESLNQYKEMIDRGSH</sequence>
<feature type="compositionally biased region" description="Polar residues" evidence="1">
    <location>
        <begin position="163"/>
        <end position="174"/>
    </location>
</feature>
<evidence type="ECO:0000313" key="2">
    <source>
        <dbReference type="EMBL" id="GKV18573.1"/>
    </source>
</evidence>
<feature type="region of interest" description="Disordered" evidence="1">
    <location>
        <begin position="163"/>
        <end position="185"/>
    </location>
</feature>
<dbReference type="AlphaFoldDB" id="A0AAV5K4V7"/>
<dbReference type="PANTHER" id="PTHR33098:SF117">
    <property type="entry name" value="COTTON FIBER (DUF761)"/>
    <property type="match status" value="1"/>
</dbReference>
<dbReference type="InterPro" id="IPR008480">
    <property type="entry name" value="DUF761_pln"/>
</dbReference>
<comment type="caution">
    <text evidence="2">The sequence shown here is derived from an EMBL/GenBank/DDBJ whole genome shotgun (WGS) entry which is preliminary data.</text>
</comment>
<gene>
    <name evidence="2" type="ORF">SLEP1_g28933</name>
</gene>
<name>A0AAV5K4V7_9ROSI</name>
<proteinExistence type="predicted"/>
<accession>A0AAV5K4V7</accession>
<reference evidence="2 3" key="1">
    <citation type="journal article" date="2021" name="Commun. Biol.">
        <title>The genome of Shorea leprosula (Dipterocarpaceae) highlights the ecological relevance of drought in aseasonal tropical rainforests.</title>
        <authorList>
            <person name="Ng K.K.S."/>
            <person name="Kobayashi M.J."/>
            <person name="Fawcett J.A."/>
            <person name="Hatakeyama M."/>
            <person name="Paape T."/>
            <person name="Ng C.H."/>
            <person name="Ang C.C."/>
            <person name="Tnah L.H."/>
            <person name="Lee C.T."/>
            <person name="Nishiyama T."/>
            <person name="Sese J."/>
            <person name="O'Brien M.J."/>
            <person name="Copetti D."/>
            <person name="Mohd Noor M.I."/>
            <person name="Ong R.C."/>
            <person name="Putra M."/>
            <person name="Sireger I.Z."/>
            <person name="Indrioko S."/>
            <person name="Kosugi Y."/>
            <person name="Izuno A."/>
            <person name="Isagi Y."/>
            <person name="Lee S.L."/>
            <person name="Shimizu K.K."/>
        </authorList>
    </citation>
    <scope>NUCLEOTIDE SEQUENCE [LARGE SCALE GENOMIC DNA]</scope>
    <source>
        <strain evidence="2">214</strain>
    </source>
</reference>
<protein>
    <submittedName>
        <fullName evidence="2">Uncharacterized protein</fullName>
    </submittedName>
</protein>
<dbReference type="Proteomes" id="UP001054252">
    <property type="component" value="Unassembled WGS sequence"/>
</dbReference>
<dbReference type="EMBL" id="BPVZ01000051">
    <property type="protein sequence ID" value="GKV18573.1"/>
    <property type="molecule type" value="Genomic_DNA"/>
</dbReference>